<name>A0ACC2G3Y4_DALPE</name>
<accession>A0ACC2G3Y4</accession>
<sequence length="629" mass="70072">MTGQFRRVAPLQHCRSRPLGNKQPTRRAITWARVPPKGCPNLPFDPPLEGSHNPSQWQDGLWRLPRLLLREDPGQGIRLPILGSGLAMSFQFKSAEEWTAAEVQERLDDRQRDLRRGKAQAQHAVQLAAFSQSPAAENTSIQQTILNHSGPRTTSEKNGDLKICTDFRWLNARTRDAHPLPHQADCLAALGTNVLFSTMDLTSGFYNVPLHQSDRKYTAFMTSLGLYEYNQLPQGLCNSPASFMRMMLRIFGDLNFSSILCYLDDLLVFGPSEEESLSRLRVVFSRLRANNLKLSQKKCHFLRKSVKFLGHNITCHGVSIDQVKIKVISGFKKEDLMKDDGRTPSQKRRFFWHDIEKEIRNYVEICQRCVLSKTSEPACEITSLLCLVLRRTLQQNRDTSQVKGQSLSVGDRVLVANKGAKGKRKLADKWEAEMYTVMGSKPAIHIYKIQGHAGDVGIVHRNLLLQVNFLPLDEAQNVSGSTFRADDSIVGGFPEPETEAPGLVLYTATVGSSLDIAAPFLVGPDMDFPTYRVEYESSAKGIDEDTGSNNASDAGMNPGFDRLPLTEAASETTISPSSPDPATKCTPVSDQLGQMPCAHSHPASKYGRARRPGQQLIESMVQLIARVNR</sequence>
<comment type="caution">
    <text evidence="1">The sequence shown here is derived from an EMBL/GenBank/DDBJ whole genome shotgun (WGS) entry which is preliminary data.</text>
</comment>
<dbReference type="Proteomes" id="UP001157502">
    <property type="component" value="Chromosome 18"/>
</dbReference>
<proteinExistence type="predicted"/>
<reference evidence="1" key="1">
    <citation type="submission" date="2021-05" db="EMBL/GenBank/DDBJ databases">
        <authorList>
            <person name="Pan Q."/>
            <person name="Jouanno E."/>
            <person name="Zahm M."/>
            <person name="Klopp C."/>
            <person name="Cabau C."/>
            <person name="Louis A."/>
            <person name="Berthelot C."/>
            <person name="Parey E."/>
            <person name="Roest Crollius H."/>
            <person name="Montfort J."/>
            <person name="Robinson-Rechavi M."/>
            <person name="Bouchez O."/>
            <person name="Lampietro C."/>
            <person name="Lopez Roques C."/>
            <person name="Donnadieu C."/>
            <person name="Postlethwait J."/>
            <person name="Bobe J."/>
            <person name="Dillon D."/>
            <person name="Chandos A."/>
            <person name="von Hippel F."/>
            <person name="Guiguen Y."/>
        </authorList>
    </citation>
    <scope>NUCLEOTIDE SEQUENCE</scope>
    <source>
        <strain evidence="1">YG-Jan2019</strain>
    </source>
</reference>
<organism evidence="1 2">
    <name type="scientific">Dallia pectoralis</name>
    <name type="common">Alaska blackfish</name>
    <dbReference type="NCBI Taxonomy" id="75939"/>
    <lineage>
        <taxon>Eukaryota</taxon>
        <taxon>Metazoa</taxon>
        <taxon>Chordata</taxon>
        <taxon>Craniata</taxon>
        <taxon>Vertebrata</taxon>
        <taxon>Euteleostomi</taxon>
        <taxon>Actinopterygii</taxon>
        <taxon>Neopterygii</taxon>
        <taxon>Teleostei</taxon>
        <taxon>Protacanthopterygii</taxon>
        <taxon>Esociformes</taxon>
        <taxon>Umbridae</taxon>
        <taxon>Dallia</taxon>
    </lineage>
</organism>
<dbReference type="EMBL" id="CM055745">
    <property type="protein sequence ID" value="KAJ7998266.1"/>
    <property type="molecule type" value="Genomic_DNA"/>
</dbReference>
<protein>
    <submittedName>
        <fullName evidence="1">Uncharacterized protein</fullName>
    </submittedName>
</protein>
<gene>
    <name evidence="1" type="ORF">DPEC_G00220860</name>
</gene>
<keyword evidence="2" id="KW-1185">Reference proteome</keyword>
<evidence type="ECO:0000313" key="1">
    <source>
        <dbReference type="EMBL" id="KAJ7998266.1"/>
    </source>
</evidence>
<evidence type="ECO:0000313" key="2">
    <source>
        <dbReference type="Proteomes" id="UP001157502"/>
    </source>
</evidence>